<sequence>MTEAKTTTIAADKRRGNRALLAGSAAFLVIGAMTAHAASSATSVSKKRTVSSLMSAALASIMVNKTPIAAPAPTPAPAPAPVASSGDAAFKVGINLTGVDYFNNDRPFMNLLYGGHWQLNRAGGSYRDMPAEHLDANGWVKSLPAGGEAVRLLSQPAVPVGGADFICRYEGSGTFNINGVQNVVRGPNQVRFRVNTRFPNRENIAIYYENVSGSDYIRNIDCREVSAARNQTFSPDYVSSLRGFKVLRFMDWQATNGNSIRTWANRSRPGGSDVLKNDAVPVEYMVELTKLVGADPWFNIGWNSDDDYIRRFAEYVRDNVPSDRKIYVETSNEVWNPIMPVSPQAEQEGLARGLSTNPFEAKLKRYSQRSAEVMRIWTEVFAGQQQRLVRLVATQHANPWTTEVVLGFGDTKNWIDGVATAPYFGYSVNNDDRRGDLTAMFAALRSEITPVITTALQHKRLATSYGKRYMTYEAGHHILMRNDVPLLIQMNRDERMADIYRQYMSQWQAQVGDVLAMFSHNSPTTEWGSWGLTEYRGQPLSEAPKARAVREFLN</sequence>
<accession>A0ABX0XKD8</accession>
<evidence type="ECO:0000313" key="3">
    <source>
        <dbReference type="Proteomes" id="UP000734218"/>
    </source>
</evidence>
<keyword evidence="1" id="KW-0732">Signal</keyword>
<organism evidence="2 3">
    <name type="scientific">Sphingomonas jejuensis</name>
    <dbReference type="NCBI Taxonomy" id="904715"/>
    <lineage>
        <taxon>Bacteria</taxon>
        <taxon>Pseudomonadati</taxon>
        <taxon>Pseudomonadota</taxon>
        <taxon>Alphaproteobacteria</taxon>
        <taxon>Sphingomonadales</taxon>
        <taxon>Sphingomonadaceae</taxon>
        <taxon>Sphingomonas</taxon>
    </lineage>
</organism>
<dbReference type="SUPFAM" id="SSF51445">
    <property type="entry name" value="(Trans)glycosidases"/>
    <property type="match status" value="1"/>
</dbReference>
<keyword evidence="3" id="KW-1185">Reference proteome</keyword>
<evidence type="ECO:0000256" key="1">
    <source>
        <dbReference type="SAM" id="SignalP"/>
    </source>
</evidence>
<dbReference type="EMBL" id="JAATJE010000001">
    <property type="protein sequence ID" value="NJC33715.1"/>
    <property type="molecule type" value="Genomic_DNA"/>
</dbReference>
<dbReference type="InterPro" id="IPR017853">
    <property type="entry name" value="GH"/>
</dbReference>
<evidence type="ECO:0000313" key="2">
    <source>
        <dbReference type="EMBL" id="NJC33715.1"/>
    </source>
</evidence>
<evidence type="ECO:0008006" key="4">
    <source>
        <dbReference type="Google" id="ProtNLM"/>
    </source>
</evidence>
<dbReference type="Proteomes" id="UP000734218">
    <property type="component" value="Unassembled WGS sequence"/>
</dbReference>
<name>A0ABX0XKD8_9SPHN</name>
<comment type="caution">
    <text evidence="2">The sequence shown here is derived from an EMBL/GenBank/DDBJ whole genome shotgun (WGS) entry which is preliminary data.</text>
</comment>
<gene>
    <name evidence="2" type="ORF">GGR88_001189</name>
</gene>
<proteinExistence type="predicted"/>
<feature type="chain" id="PRO_5045067179" description="Cellulose-binding domain protein" evidence="1">
    <location>
        <begin position="38"/>
        <end position="554"/>
    </location>
</feature>
<feature type="signal peptide" evidence="1">
    <location>
        <begin position="1"/>
        <end position="37"/>
    </location>
</feature>
<dbReference type="RefSeq" id="WP_167953668.1">
    <property type="nucleotide sequence ID" value="NZ_JAATJE010000001.1"/>
</dbReference>
<protein>
    <recommendedName>
        <fullName evidence="4">Cellulose-binding domain protein</fullName>
    </recommendedName>
</protein>
<reference evidence="2 3" key="1">
    <citation type="submission" date="2020-03" db="EMBL/GenBank/DDBJ databases">
        <title>Genomic Encyclopedia of Type Strains, Phase IV (KMG-IV): sequencing the most valuable type-strain genomes for metagenomic binning, comparative biology and taxonomic classification.</title>
        <authorList>
            <person name="Goeker M."/>
        </authorList>
    </citation>
    <scope>NUCLEOTIDE SEQUENCE [LARGE SCALE GENOMIC DNA]</scope>
    <source>
        <strain evidence="2 3">DSM 27651</strain>
    </source>
</reference>